<dbReference type="Proteomes" id="UP000749559">
    <property type="component" value="Unassembled WGS sequence"/>
</dbReference>
<dbReference type="OrthoDB" id="2129491at2759"/>
<dbReference type="InterPro" id="IPR036291">
    <property type="entry name" value="NAD(P)-bd_dom_sf"/>
</dbReference>
<reference evidence="3" key="1">
    <citation type="submission" date="2022-03" db="EMBL/GenBank/DDBJ databases">
        <authorList>
            <person name="Martin C."/>
        </authorList>
    </citation>
    <scope>NUCLEOTIDE SEQUENCE</scope>
</reference>
<dbReference type="PANTHER" id="PTHR43377:SF2">
    <property type="entry name" value="BINDING ROSSMANN FOLD OXIDOREDUCTASE, PUTATIVE (AFU_ORTHOLOGUE AFUA_4G00560)-RELATED"/>
    <property type="match status" value="1"/>
</dbReference>
<evidence type="ECO:0008006" key="5">
    <source>
        <dbReference type="Google" id="ProtNLM"/>
    </source>
</evidence>
<accession>A0A8S4NPH4</accession>
<evidence type="ECO:0000259" key="1">
    <source>
        <dbReference type="Pfam" id="PF01408"/>
    </source>
</evidence>
<dbReference type="SUPFAM" id="SSF55347">
    <property type="entry name" value="Glyceraldehyde-3-phosphate dehydrogenase-like, C-terminal domain"/>
    <property type="match status" value="1"/>
</dbReference>
<protein>
    <recommendedName>
        <fullName evidence="5">Gfo/Idh/MocA family oxidoreductase</fullName>
    </recommendedName>
</protein>
<dbReference type="Pfam" id="PF02894">
    <property type="entry name" value="GFO_IDH_MocA_C"/>
    <property type="match status" value="1"/>
</dbReference>
<keyword evidence="4" id="KW-1185">Reference proteome</keyword>
<dbReference type="GO" id="GO:0000166">
    <property type="term" value="F:nucleotide binding"/>
    <property type="evidence" value="ECO:0007669"/>
    <property type="project" value="InterPro"/>
</dbReference>
<proteinExistence type="predicted"/>
<feature type="domain" description="Gfo/Idh/MocA-like oxidoreductase C-terminal" evidence="2">
    <location>
        <begin position="144"/>
        <end position="405"/>
    </location>
</feature>
<name>A0A8S4NPH4_OWEFU</name>
<dbReference type="AlphaFoldDB" id="A0A8S4NPH4"/>
<evidence type="ECO:0000313" key="3">
    <source>
        <dbReference type="EMBL" id="CAH1783693.1"/>
    </source>
</evidence>
<dbReference type="EMBL" id="CAIIXF020000005">
    <property type="protein sequence ID" value="CAH1783693.1"/>
    <property type="molecule type" value="Genomic_DNA"/>
</dbReference>
<comment type="caution">
    <text evidence="3">The sequence shown here is derived from an EMBL/GenBank/DDBJ whole genome shotgun (WGS) entry which is preliminary data.</text>
</comment>
<feature type="domain" description="Gfo/Idh/MocA-like oxidoreductase N-terminal" evidence="1">
    <location>
        <begin position="10"/>
        <end position="128"/>
    </location>
</feature>
<dbReference type="SUPFAM" id="SSF51735">
    <property type="entry name" value="NAD(P)-binding Rossmann-fold domains"/>
    <property type="match status" value="1"/>
</dbReference>
<gene>
    <name evidence="3" type="ORF">OFUS_LOCUS10011</name>
</gene>
<evidence type="ECO:0000313" key="4">
    <source>
        <dbReference type="Proteomes" id="UP000749559"/>
    </source>
</evidence>
<organism evidence="3 4">
    <name type="scientific">Owenia fusiformis</name>
    <name type="common">Polychaete worm</name>
    <dbReference type="NCBI Taxonomy" id="6347"/>
    <lineage>
        <taxon>Eukaryota</taxon>
        <taxon>Metazoa</taxon>
        <taxon>Spiralia</taxon>
        <taxon>Lophotrochozoa</taxon>
        <taxon>Annelida</taxon>
        <taxon>Polychaeta</taxon>
        <taxon>Sedentaria</taxon>
        <taxon>Canalipalpata</taxon>
        <taxon>Sabellida</taxon>
        <taxon>Oweniida</taxon>
        <taxon>Oweniidae</taxon>
        <taxon>Owenia</taxon>
    </lineage>
</organism>
<sequence>MSDVPRLVTALVVGMGWRGKTYSNFALDFPDRLKIVGIAEPRKEVLDHCQTAYNVADKYCFQSWEDAAKLEKFADCVIICTLESEHMAPSCAFAKRGYDILLEKAIAENAENCKEVVRVCKEEKVQLVICTVLRYLPESRRITELVNNGVVGDILNIQMIHHQGNVMYSHCYIRGNWSHVKTGTSFLIGCCHDIDLITQWMGDRRCISVTSFGSNIHLNKQNKPPEAGKMCVDCPVEEKCQFSAKKIYLDPFKKGDMGFPVNLITPLVPDIEGVTKAINTTKFGECVYDLGTEQLDNQVVNLMYEGGSTVSMSHVGITSRQAGRTIKIFGTKGEIESNLDGSVTHYDLETNTKSVWNPEPLKVKSQLTQFGGADFHLMDTFVDSVARRDSSRIPATIESSLYSHLLTFEIDRAQRENTILAISPELGVL</sequence>
<dbReference type="Pfam" id="PF01408">
    <property type="entry name" value="GFO_IDH_MocA"/>
    <property type="match status" value="1"/>
</dbReference>
<dbReference type="InterPro" id="IPR051450">
    <property type="entry name" value="Gfo/Idh/MocA_Oxidoreductases"/>
</dbReference>
<dbReference type="InterPro" id="IPR000683">
    <property type="entry name" value="Gfo/Idh/MocA-like_OxRdtase_N"/>
</dbReference>
<dbReference type="PANTHER" id="PTHR43377">
    <property type="entry name" value="BILIVERDIN REDUCTASE A"/>
    <property type="match status" value="1"/>
</dbReference>
<dbReference type="Gene3D" id="3.40.50.720">
    <property type="entry name" value="NAD(P)-binding Rossmann-like Domain"/>
    <property type="match status" value="1"/>
</dbReference>
<dbReference type="Gene3D" id="3.30.360.10">
    <property type="entry name" value="Dihydrodipicolinate Reductase, domain 2"/>
    <property type="match status" value="1"/>
</dbReference>
<evidence type="ECO:0000259" key="2">
    <source>
        <dbReference type="Pfam" id="PF02894"/>
    </source>
</evidence>
<dbReference type="InterPro" id="IPR004104">
    <property type="entry name" value="Gfo/Idh/MocA-like_OxRdtase_C"/>
</dbReference>